<dbReference type="InterPro" id="IPR051446">
    <property type="entry name" value="HTH_trans_reg/aminotransferase"/>
</dbReference>
<dbReference type="InterPro" id="IPR015421">
    <property type="entry name" value="PyrdxlP-dep_Trfase_major"/>
</dbReference>
<dbReference type="InterPro" id="IPR036388">
    <property type="entry name" value="WH-like_DNA-bd_sf"/>
</dbReference>
<dbReference type="CDD" id="cd07377">
    <property type="entry name" value="WHTH_GntR"/>
    <property type="match status" value="1"/>
</dbReference>
<dbReference type="InterPro" id="IPR015424">
    <property type="entry name" value="PyrdxlP-dep_Trfase"/>
</dbReference>
<accession>A0A8J3YR09</accession>
<evidence type="ECO:0000313" key="7">
    <source>
        <dbReference type="EMBL" id="GIJ48892.1"/>
    </source>
</evidence>
<evidence type="ECO:0000256" key="4">
    <source>
        <dbReference type="ARBA" id="ARBA00023125"/>
    </source>
</evidence>
<keyword evidence="3" id="KW-0805">Transcription regulation</keyword>
<keyword evidence="4" id="KW-0238">DNA-binding</keyword>
<dbReference type="GO" id="GO:0003700">
    <property type="term" value="F:DNA-binding transcription factor activity"/>
    <property type="evidence" value="ECO:0007669"/>
    <property type="project" value="InterPro"/>
</dbReference>
<keyword evidence="2" id="KW-0663">Pyridoxal phosphate</keyword>
<keyword evidence="8" id="KW-1185">Reference proteome</keyword>
<dbReference type="Gene3D" id="3.40.640.10">
    <property type="entry name" value="Type I PLP-dependent aspartate aminotransferase-like (Major domain)"/>
    <property type="match status" value="1"/>
</dbReference>
<evidence type="ECO:0000256" key="1">
    <source>
        <dbReference type="ARBA" id="ARBA00005384"/>
    </source>
</evidence>
<name>A0A8J3YR09_9ACTN</name>
<dbReference type="Gene3D" id="1.10.10.10">
    <property type="entry name" value="Winged helix-like DNA-binding domain superfamily/Winged helix DNA-binding domain"/>
    <property type="match status" value="1"/>
</dbReference>
<dbReference type="InterPro" id="IPR000524">
    <property type="entry name" value="Tscrpt_reg_HTH_GntR"/>
</dbReference>
<comment type="similarity">
    <text evidence="1">In the C-terminal section; belongs to the class-I pyridoxal-phosphate-dependent aminotransferase family.</text>
</comment>
<dbReference type="EMBL" id="BOPF01000023">
    <property type="protein sequence ID" value="GIJ48892.1"/>
    <property type="molecule type" value="Genomic_DNA"/>
</dbReference>
<dbReference type="SUPFAM" id="SSF53383">
    <property type="entry name" value="PLP-dependent transferases"/>
    <property type="match status" value="1"/>
</dbReference>
<dbReference type="GO" id="GO:0003677">
    <property type="term" value="F:DNA binding"/>
    <property type="evidence" value="ECO:0007669"/>
    <property type="project" value="UniProtKB-KW"/>
</dbReference>
<dbReference type="Proteomes" id="UP000619260">
    <property type="component" value="Unassembled WGS sequence"/>
</dbReference>
<dbReference type="PANTHER" id="PTHR46577">
    <property type="entry name" value="HTH-TYPE TRANSCRIPTIONAL REGULATORY PROTEIN GABR"/>
    <property type="match status" value="1"/>
</dbReference>
<proteinExistence type="inferred from homology"/>
<dbReference type="SUPFAM" id="SSF46785">
    <property type="entry name" value="Winged helix' DNA-binding domain"/>
    <property type="match status" value="1"/>
</dbReference>
<gene>
    <name evidence="7" type="ORF">Val02_57780</name>
</gene>
<sequence>MTSEWTSSPREVLLSIDRDRPLRAQLERELRDAIRTGRLAPGQRLPSSRGLARDLGISRGLVTECYAQLRSEGYVVTRAGGDTRVSGDAGRSAAPAVVDAPRRRPRIDFRPGVPDLSSFPATEWSRAVQHVCRLLPVERHGYGDPAGSAVLRTVLAGYLGRVRAACAGAASTVICSGYQQGLYLTLHALAERGLRTVAVEDPGDAECRVLAAAVGLDAVPVPVDDDGIDVSALDATGARAVIVTPAHQSPTGVVLTPARRRALIAWAGARDGVIVEDDYDAEFRYDRSPVGALQGLAPERVVLLGSTSKSLAPALRLGWMLCPARLLDAVRERKRLVDRGAPAIDQEALAHLLDTGRYERHLRTVRRRYAQRRAALVEALNRHAPRVSLHGLAAGFHAVARLPDGLGENAVVAAAAERSIGLHGLNGFRAVSDPTAPARLVLGFGNVTVDDIHDGIATIADLLRPS</sequence>
<dbReference type="PRINTS" id="PR00035">
    <property type="entry name" value="HTHGNTR"/>
</dbReference>
<reference evidence="7" key="1">
    <citation type="submission" date="2021-01" db="EMBL/GenBank/DDBJ databases">
        <title>Whole genome shotgun sequence of Virgisporangium aliadipatigenens NBRC 105644.</title>
        <authorList>
            <person name="Komaki H."/>
            <person name="Tamura T."/>
        </authorList>
    </citation>
    <scope>NUCLEOTIDE SEQUENCE</scope>
    <source>
        <strain evidence="7">NBRC 105644</strain>
    </source>
</reference>
<keyword evidence="5" id="KW-0804">Transcription</keyword>
<comment type="caution">
    <text evidence="7">The sequence shown here is derived from an EMBL/GenBank/DDBJ whole genome shotgun (WGS) entry which is preliminary data.</text>
</comment>
<dbReference type="Pfam" id="PF00155">
    <property type="entry name" value="Aminotran_1_2"/>
    <property type="match status" value="1"/>
</dbReference>
<dbReference type="PANTHER" id="PTHR46577:SF1">
    <property type="entry name" value="HTH-TYPE TRANSCRIPTIONAL REGULATORY PROTEIN GABR"/>
    <property type="match status" value="1"/>
</dbReference>
<dbReference type="GO" id="GO:0030170">
    <property type="term" value="F:pyridoxal phosphate binding"/>
    <property type="evidence" value="ECO:0007669"/>
    <property type="project" value="InterPro"/>
</dbReference>
<protein>
    <submittedName>
        <fullName evidence="7">GntR family transcriptional regulator</fullName>
    </submittedName>
</protein>
<evidence type="ECO:0000256" key="2">
    <source>
        <dbReference type="ARBA" id="ARBA00022898"/>
    </source>
</evidence>
<evidence type="ECO:0000256" key="5">
    <source>
        <dbReference type="ARBA" id="ARBA00023163"/>
    </source>
</evidence>
<dbReference type="Pfam" id="PF00392">
    <property type="entry name" value="GntR"/>
    <property type="match status" value="1"/>
</dbReference>
<feature type="domain" description="HTH gntR-type" evidence="6">
    <location>
        <begin position="20"/>
        <end position="88"/>
    </location>
</feature>
<dbReference type="InterPro" id="IPR004839">
    <property type="entry name" value="Aminotransferase_I/II_large"/>
</dbReference>
<dbReference type="PROSITE" id="PS50949">
    <property type="entry name" value="HTH_GNTR"/>
    <property type="match status" value="1"/>
</dbReference>
<dbReference type="AlphaFoldDB" id="A0A8J3YR09"/>
<evidence type="ECO:0000256" key="3">
    <source>
        <dbReference type="ARBA" id="ARBA00023015"/>
    </source>
</evidence>
<dbReference type="RefSeq" id="WP_203902365.1">
    <property type="nucleotide sequence ID" value="NZ_BOPF01000023.1"/>
</dbReference>
<evidence type="ECO:0000313" key="8">
    <source>
        <dbReference type="Proteomes" id="UP000619260"/>
    </source>
</evidence>
<evidence type="ECO:0000259" key="6">
    <source>
        <dbReference type="PROSITE" id="PS50949"/>
    </source>
</evidence>
<organism evidence="7 8">
    <name type="scientific">Virgisporangium aliadipatigenens</name>
    <dbReference type="NCBI Taxonomy" id="741659"/>
    <lineage>
        <taxon>Bacteria</taxon>
        <taxon>Bacillati</taxon>
        <taxon>Actinomycetota</taxon>
        <taxon>Actinomycetes</taxon>
        <taxon>Micromonosporales</taxon>
        <taxon>Micromonosporaceae</taxon>
        <taxon>Virgisporangium</taxon>
    </lineage>
</organism>
<dbReference type="CDD" id="cd00609">
    <property type="entry name" value="AAT_like"/>
    <property type="match status" value="1"/>
</dbReference>
<dbReference type="SMART" id="SM00345">
    <property type="entry name" value="HTH_GNTR"/>
    <property type="match status" value="1"/>
</dbReference>
<dbReference type="InterPro" id="IPR036390">
    <property type="entry name" value="WH_DNA-bd_sf"/>
</dbReference>